<dbReference type="InterPro" id="IPR014710">
    <property type="entry name" value="RmlC-like_jellyroll"/>
</dbReference>
<evidence type="ECO:0000313" key="3">
    <source>
        <dbReference type="Proteomes" id="UP000199608"/>
    </source>
</evidence>
<feature type="domain" description="Cyclic nucleotide-binding" evidence="1">
    <location>
        <begin position="12"/>
        <end position="132"/>
    </location>
</feature>
<proteinExistence type="predicted"/>
<protein>
    <submittedName>
        <fullName evidence="2">Cyclic nucleotide-binding domain-containing protein</fullName>
    </submittedName>
</protein>
<dbReference type="AlphaFoldDB" id="A0A1H2EL83"/>
<gene>
    <name evidence="2" type="ORF">SAMN04487931_103206</name>
</gene>
<dbReference type="RefSeq" id="WP_092231576.1">
    <property type="nucleotide sequence ID" value="NZ_FNLL01000003.1"/>
</dbReference>
<sequence length="161" mass="18530">MVKIEDLKRINIFKNVSEKLLEIIAKEAQLSIFGTDTQLITIHEKVDTFYMLLMGQVAVKKELTPEIDVIIDYIQAGACFGVYSIIEGSNAFYTAVCQEPCELITISGPRMIQLFEENHELAYYMMLEVSEQYKRYMDVRAGMILKTLGKHRDIEDDIFDS</sequence>
<dbReference type="PANTHER" id="PTHR23011:SF28">
    <property type="entry name" value="CYCLIC NUCLEOTIDE-BINDING DOMAIN CONTAINING PROTEIN"/>
    <property type="match status" value="1"/>
</dbReference>
<dbReference type="Gene3D" id="2.60.120.10">
    <property type="entry name" value="Jelly Rolls"/>
    <property type="match status" value="1"/>
</dbReference>
<dbReference type="InterPro" id="IPR000595">
    <property type="entry name" value="cNMP-bd_dom"/>
</dbReference>
<evidence type="ECO:0000259" key="1">
    <source>
        <dbReference type="PROSITE" id="PS50042"/>
    </source>
</evidence>
<accession>A0A1H2EL83</accession>
<reference evidence="3" key="1">
    <citation type="submission" date="2016-10" db="EMBL/GenBank/DDBJ databases">
        <authorList>
            <person name="Varghese N."/>
            <person name="Submissions S."/>
        </authorList>
    </citation>
    <scope>NUCLEOTIDE SEQUENCE [LARGE SCALE GENOMIC DNA]</scope>
    <source>
        <strain evidence="3">DSM 3384</strain>
    </source>
</reference>
<name>A0A1H2EL83_9BACT</name>
<dbReference type="Proteomes" id="UP000199608">
    <property type="component" value="Unassembled WGS sequence"/>
</dbReference>
<dbReference type="Pfam" id="PF00027">
    <property type="entry name" value="cNMP_binding"/>
    <property type="match status" value="1"/>
</dbReference>
<organism evidence="2 3">
    <name type="scientific">Desulfobacula phenolica</name>
    <dbReference type="NCBI Taxonomy" id="90732"/>
    <lineage>
        <taxon>Bacteria</taxon>
        <taxon>Pseudomonadati</taxon>
        <taxon>Thermodesulfobacteriota</taxon>
        <taxon>Desulfobacteria</taxon>
        <taxon>Desulfobacterales</taxon>
        <taxon>Desulfobacteraceae</taxon>
        <taxon>Desulfobacula</taxon>
    </lineage>
</organism>
<dbReference type="InterPro" id="IPR018490">
    <property type="entry name" value="cNMP-bd_dom_sf"/>
</dbReference>
<dbReference type="CDD" id="cd00038">
    <property type="entry name" value="CAP_ED"/>
    <property type="match status" value="1"/>
</dbReference>
<dbReference type="SUPFAM" id="SSF51206">
    <property type="entry name" value="cAMP-binding domain-like"/>
    <property type="match status" value="1"/>
</dbReference>
<dbReference type="PROSITE" id="PS50042">
    <property type="entry name" value="CNMP_BINDING_3"/>
    <property type="match status" value="1"/>
</dbReference>
<dbReference type="PANTHER" id="PTHR23011">
    <property type="entry name" value="CYCLIC NUCLEOTIDE-BINDING DOMAIN CONTAINING PROTEIN"/>
    <property type="match status" value="1"/>
</dbReference>
<keyword evidence="3" id="KW-1185">Reference proteome</keyword>
<evidence type="ECO:0000313" key="2">
    <source>
        <dbReference type="EMBL" id="SDT95942.1"/>
    </source>
</evidence>
<dbReference type="SMART" id="SM00100">
    <property type="entry name" value="cNMP"/>
    <property type="match status" value="1"/>
</dbReference>
<dbReference type="EMBL" id="FNLL01000003">
    <property type="protein sequence ID" value="SDT95942.1"/>
    <property type="molecule type" value="Genomic_DNA"/>
</dbReference>